<dbReference type="Pfam" id="PF00899">
    <property type="entry name" value="ThiF"/>
    <property type="match status" value="1"/>
</dbReference>
<sequence length="729" mass="80868">MVGCGALGCEFLKNFALNGVCCGPNGLLTVTDADRIELSNLTRQFLFREHNVGQPKSKAASAMAQQMNPAMQVRALEMFVGPKTEDSFNDDFWLSLDGICNALDNMEARFYVDDQCVKYERPLLESGTMGPAGNVDPVVPFKTHTYRDGGQADEGGGIPMCTLRNFPHLPDHCIEWARDQFELFFVKSVKQLKKFHEDPATFISEIGSSTDMTQSIFEVRGLLSLLNAASRPSVESAGQTAFDFFHLLFRDKILDLTAAFPADARIIDPDTKQDKGLFWSGHKRFPDATCFDVEKETHWRFLAASTALFAAMLGAVPQKQEGDNSWCQEFKRKAWAAALVQKLKVPEYVAGGVNTDGDATAGGVTSGVKADSKAILQGLLQQLQGFAGQPLPALEEADFEKDDDFNYHIDFITRCANLRADNYHITNSDFHKVKLVAGRIVPAIATTTAAVCGLVMLELFKLLQGKNTDGFRTRQIGLAVNTYTSFEAQEPRSFSSGVEKKVPRAEELPPDAFDDAGKIKAEYVLEEAYASYPEKHSVWDKLSVPTGTMTLEGFKDWLAKEHKLKLRNWSFVLGWKRVVDEENKEMRVPVSSQIYPPPVSIDAKLLPPLTDGQADAMKKIQASAAIPPAQKMKYVSEWQKAKKSGKLPESTGQEIRPEMTLKDILALMEVKAEKALQDGSIYPKWGKAISDLAGRRFWVIPSDQTPDCATMDAEPLDVRYMARIEVPLT</sequence>
<evidence type="ECO:0000313" key="16">
    <source>
        <dbReference type="Proteomes" id="UP001152797"/>
    </source>
</evidence>
<evidence type="ECO:0000256" key="5">
    <source>
        <dbReference type="ARBA" id="ARBA00022598"/>
    </source>
</evidence>
<dbReference type="EMBL" id="CAMXCT010004447">
    <property type="protein sequence ID" value="CAI4009127.1"/>
    <property type="molecule type" value="Genomic_DNA"/>
</dbReference>
<feature type="active site" description="Glycyl thioester intermediate" evidence="11">
    <location>
        <position position="161"/>
    </location>
</feature>
<keyword evidence="6" id="KW-0547">Nucleotide-binding</keyword>
<dbReference type="InterPro" id="IPR000594">
    <property type="entry name" value="ThiF_NAD_FAD-bd"/>
</dbReference>
<dbReference type="EMBL" id="CAMXCT030004447">
    <property type="protein sequence ID" value="CAL4796439.1"/>
    <property type="molecule type" value="Genomic_DNA"/>
</dbReference>
<reference evidence="14" key="1">
    <citation type="submission" date="2022-10" db="EMBL/GenBank/DDBJ databases">
        <authorList>
            <person name="Chen Y."/>
            <person name="Dougan E. K."/>
            <person name="Chan C."/>
            <person name="Rhodes N."/>
            <person name="Thang M."/>
        </authorList>
    </citation>
    <scope>NUCLEOTIDE SEQUENCE</scope>
</reference>
<keyword evidence="5" id="KW-0436">Ligase</keyword>
<evidence type="ECO:0000256" key="7">
    <source>
        <dbReference type="ARBA" id="ARBA00022786"/>
    </source>
</evidence>
<dbReference type="InterPro" id="IPR045886">
    <property type="entry name" value="ThiF/MoeB/HesA"/>
</dbReference>
<dbReference type="PRINTS" id="PR01849">
    <property type="entry name" value="UBIQUITINACT"/>
</dbReference>
<keyword evidence="9" id="KW-0539">Nucleus</keyword>
<keyword evidence="7" id="KW-0833">Ubl conjugation pathway</keyword>
<dbReference type="PROSITE" id="PS00865">
    <property type="entry name" value="UBIQUITIN_ACTIVAT_2"/>
    <property type="match status" value="1"/>
</dbReference>
<evidence type="ECO:0000313" key="14">
    <source>
        <dbReference type="EMBL" id="CAI4009127.1"/>
    </source>
</evidence>
<reference evidence="15" key="2">
    <citation type="submission" date="2024-04" db="EMBL/GenBank/DDBJ databases">
        <authorList>
            <person name="Chen Y."/>
            <person name="Shah S."/>
            <person name="Dougan E. K."/>
            <person name="Thang M."/>
            <person name="Chan C."/>
        </authorList>
    </citation>
    <scope>NUCLEOTIDE SEQUENCE [LARGE SCALE GENOMIC DNA]</scope>
</reference>
<comment type="similarity">
    <text evidence="4">Belongs to the ubiquitin-activating E1 family.</text>
</comment>
<dbReference type="Proteomes" id="UP001152797">
    <property type="component" value="Unassembled WGS sequence"/>
</dbReference>
<gene>
    <name evidence="14" type="ORF">C1SCF055_LOCUS34500</name>
</gene>
<dbReference type="OrthoDB" id="10252231at2759"/>
<dbReference type="GO" id="GO:0005737">
    <property type="term" value="C:cytoplasm"/>
    <property type="evidence" value="ECO:0007669"/>
    <property type="project" value="TreeGrafter"/>
</dbReference>
<dbReference type="InterPro" id="IPR033127">
    <property type="entry name" value="UBQ-activ_enz_E1_Cys_AS"/>
</dbReference>
<evidence type="ECO:0000256" key="3">
    <source>
        <dbReference type="ARBA" id="ARBA00004906"/>
    </source>
</evidence>
<proteinExistence type="inferred from homology"/>
<dbReference type="InterPro" id="IPR019572">
    <property type="entry name" value="UBA_E1_SCCH"/>
</dbReference>
<keyword evidence="8" id="KW-0067">ATP-binding</keyword>
<evidence type="ECO:0000256" key="6">
    <source>
        <dbReference type="ARBA" id="ARBA00022741"/>
    </source>
</evidence>
<name>A0A9P1DG36_9DINO</name>
<dbReference type="InterPro" id="IPR000011">
    <property type="entry name" value="UBQ/SUMO-activ_enz_E1-like"/>
</dbReference>
<evidence type="ECO:0000256" key="10">
    <source>
        <dbReference type="ARBA" id="ARBA00044354"/>
    </source>
</evidence>
<feature type="domain" description="THIF-type NAD/FAD binding fold" evidence="12">
    <location>
        <begin position="1"/>
        <end position="484"/>
    </location>
</feature>
<evidence type="ECO:0000256" key="2">
    <source>
        <dbReference type="ARBA" id="ARBA00004718"/>
    </source>
</evidence>
<evidence type="ECO:0000313" key="15">
    <source>
        <dbReference type="EMBL" id="CAL1162502.1"/>
    </source>
</evidence>
<dbReference type="PANTHER" id="PTHR10953:SF162">
    <property type="entry name" value="SUMO-ACTIVATING ENZYME SUBUNIT 1"/>
    <property type="match status" value="1"/>
</dbReference>
<dbReference type="Gene3D" id="3.40.50.720">
    <property type="entry name" value="NAD(P)-binding Rossmann-like Domain"/>
    <property type="match status" value="1"/>
</dbReference>
<dbReference type="GO" id="GO:0031510">
    <property type="term" value="C:SUMO activating enzyme complex"/>
    <property type="evidence" value="ECO:0007669"/>
    <property type="project" value="TreeGrafter"/>
</dbReference>
<comment type="subcellular location">
    <subcellularLocation>
        <location evidence="1">Nucleus</location>
    </subcellularLocation>
</comment>
<evidence type="ECO:0000256" key="4">
    <source>
        <dbReference type="ARBA" id="ARBA00005673"/>
    </source>
</evidence>
<accession>A0A9P1DG36</accession>
<evidence type="ECO:0000259" key="12">
    <source>
        <dbReference type="Pfam" id="PF00899"/>
    </source>
</evidence>
<keyword evidence="16" id="KW-1185">Reference proteome</keyword>
<protein>
    <recommendedName>
        <fullName evidence="10">Ubiquitin-like 1-activating enzyme E1A</fullName>
    </recommendedName>
</protein>
<dbReference type="SUPFAM" id="SSF69572">
    <property type="entry name" value="Activating enzymes of the ubiquitin-like proteins"/>
    <property type="match status" value="1"/>
</dbReference>
<evidence type="ECO:0000256" key="9">
    <source>
        <dbReference type="ARBA" id="ARBA00023242"/>
    </source>
</evidence>
<dbReference type="AlphaFoldDB" id="A0A9P1DG36"/>
<dbReference type="Pfam" id="PF10585">
    <property type="entry name" value="UBA_E1_SCCH"/>
    <property type="match status" value="1"/>
</dbReference>
<dbReference type="GO" id="GO:0005524">
    <property type="term" value="F:ATP binding"/>
    <property type="evidence" value="ECO:0007669"/>
    <property type="project" value="UniProtKB-KW"/>
</dbReference>
<feature type="domain" description="Ubiquitin-activating enzyme SCCH" evidence="13">
    <location>
        <begin position="167"/>
        <end position="434"/>
    </location>
</feature>
<evidence type="ECO:0000256" key="1">
    <source>
        <dbReference type="ARBA" id="ARBA00004123"/>
    </source>
</evidence>
<dbReference type="InterPro" id="IPR042063">
    <property type="entry name" value="Ubi_acti_E1_SCCH"/>
</dbReference>
<dbReference type="Gene3D" id="1.10.10.2660">
    <property type="entry name" value="Ubiquitin-activating enzyme E1, SCCH domain"/>
    <property type="match status" value="1"/>
</dbReference>
<evidence type="ECO:0000256" key="8">
    <source>
        <dbReference type="ARBA" id="ARBA00022840"/>
    </source>
</evidence>
<comment type="pathway">
    <text evidence="2">Protein modification; protein sumoylation.</text>
</comment>
<dbReference type="GO" id="GO:0019948">
    <property type="term" value="F:SUMO activating enzyme activity"/>
    <property type="evidence" value="ECO:0007669"/>
    <property type="project" value="TreeGrafter"/>
</dbReference>
<dbReference type="InterPro" id="IPR035985">
    <property type="entry name" value="Ubiquitin-activating_enz"/>
</dbReference>
<dbReference type="EMBL" id="CAMXCT020004447">
    <property type="protein sequence ID" value="CAL1162502.1"/>
    <property type="molecule type" value="Genomic_DNA"/>
</dbReference>
<evidence type="ECO:0000256" key="11">
    <source>
        <dbReference type="PROSITE-ProRule" id="PRU10132"/>
    </source>
</evidence>
<dbReference type="PANTHER" id="PTHR10953">
    <property type="entry name" value="UBIQUITIN-ACTIVATING ENZYME E1"/>
    <property type="match status" value="1"/>
</dbReference>
<organism evidence="14">
    <name type="scientific">Cladocopium goreaui</name>
    <dbReference type="NCBI Taxonomy" id="2562237"/>
    <lineage>
        <taxon>Eukaryota</taxon>
        <taxon>Sar</taxon>
        <taxon>Alveolata</taxon>
        <taxon>Dinophyceae</taxon>
        <taxon>Suessiales</taxon>
        <taxon>Symbiodiniaceae</taxon>
        <taxon>Cladocopium</taxon>
    </lineage>
</organism>
<comment type="pathway">
    <text evidence="3">Protein modification; protein ubiquitination.</text>
</comment>
<comment type="caution">
    <text evidence="14">The sequence shown here is derived from an EMBL/GenBank/DDBJ whole genome shotgun (WGS) entry which is preliminary data.</text>
</comment>
<evidence type="ECO:0000259" key="13">
    <source>
        <dbReference type="Pfam" id="PF10585"/>
    </source>
</evidence>
<dbReference type="GO" id="GO:0016925">
    <property type="term" value="P:protein sumoylation"/>
    <property type="evidence" value="ECO:0007669"/>
    <property type="project" value="TreeGrafter"/>
</dbReference>